<keyword evidence="11" id="KW-1185">Reference proteome</keyword>
<dbReference type="Pfam" id="PF03116">
    <property type="entry name" value="NQR2_RnfD_RnfE"/>
    <property type="match status" value="1"/>
</dbReference>
<protein>
    <submittedName>
        <fullName evidence="10">Na+-transporting NADH:ubiquinone oxidoreductase, subunit NqrB</fullName>
    </submittedName>
</protein>
<evidence type="ECO:0000256" key="3">
    <source>
        <dbReference type="ARBA" id="ARBA00022630"/>
    </source>
</evidence>
<feature type="transmembrane region" description="Helical" evidence="9">
    <location>
        <begin position="89"/>
        <end position="105"/>
    </location>
</feature>
<dbReference type="InterPro" id="IPR004338">
    <property type="entry name" value="NqrB/RnfD"/>
</dbReference>
<evidence type="ECO:0000256" key="6">
    <source>
        <dbReference type="ARBA" id="ARBA00022967"/>
    </source>
</evidence>
<dbReference type="Proteomes" id="UP000010482">
    <property type="component" value="Chromosome"/>
</dbReference>
<sequence>MKVISNVKIELRDIQAIALSWFLALGLLSQNFDMAIDVPIILISIISCLTTQILADLLIKKQEKLDLISRSAIITSLGLCLLLRTHSALIMALAAACGILSKFLIRYRGKHLFNPANFGIIIVLCCTNQAWVSPGQWGESFSLALLFVGVGGLILSWLGRWETTVVFLLVYSLGIAFRNVWLGFEFEILWHELNSGSLLLFAFFMLSDPRSIPDGKVGRIIWSATIALFTLILKYQFFLATAPFFALFFCSILTPLFDYFWQGKRFNWRETTYYLGGKNHAETQIS</sequence>
<feature type="transmembrane region" description="Helical" evidence="9">
    <location>
        <begin position="219"/>
        <end position="238"/>
    </location>
</feature>
<keyword evidence="6" id="KW-1278">Translocase</keyword>
<dbReference type="STRING" id="13035.Dacsa_2782"/>
<gene>
    <name evidence="10" type="ORF">Dacsa_2782</name>
</gene>
<dbReference type="PATRIC" id="fig|13035.3.peg.3170"/>
<proteinExistence type="predicted"/>
<evidence type="ECO:0000256" key="4">
    <source>
        <dbReference type="ARBA" id="ARBA00022643"/>
    </source>
</evidence>
<dbReference type="HOGENOM" id="CLU_058618_0_0_3"/>
<feature type="transmembrane region" description="Helical" evidence="9">
    <location>
        <begin position="38"/>
        <end position="55"/>
    </location>
</feature>
<feature type="transmembrane region" description="Helical" evidence="9">
    <location>
        <begin position="137"/>
        <end position="158"/>
    </location>
</feature>
<feature type="transmembrane region" description="Helical" evidence="9">
    <location>
        <begin position="188"/>
        <end position="207"/>
    </location>
</feature>
<feature type="transmembrane region" description="Helical" evidence="9">
    <location>
        <begin position="112"/>
        <end position="131"/>
    </location>
</feature>
<reference evidence="10" key="1">
    <citation type="submission" date="2012-04" db="EMBL/GenBank/DDBJ databases">
        <title>Finished genome of Dactylococcopsis salina PCC 8305.</title>
        <authorList>
            <consortium name="US DOE Joint Genome Institute"/>
            <person name="Gugger M."/>
            <person name="Coursin T."/>
            <person name="Rippka R."/>
            <person name="Tandeau De Marsac N."/>
            <person name="Huntemann M."/>
            <person name="Wei C.-L."/>
            <person name="Han J."/>
            <person name="Detter J.C."/>
            <person name="Han C."/>
            <person name="Tapia R."/>
            <person name="Daligault H."/>
            <person name="Chen A."/>
            <person name="Krypides N."/>
            <person name="Mavromatis K."/>
            <person name="Markowitz V."/>
            <person name="Szeto E."/>
            <person name="Ivanova N."/>
            <person name="Ovchinnikova G."/>
            <person name="Pagani I."/>
            <person name="Pati A."/>
            <person name="Goodwin L."/>
            <person name="Peters L."/>
            <person name="Pitluck S."/>
            <person name="Woyke T."/>
            <person name="Kerfeld C."/>
        </authorList>
    </citation>
    <scope>NUCLEOTIDE SEQUENCE [LARGE SCALE GENOMIC DNA]</scope>
    <source>
        <strain evidence="10">PCC 8305</strain>
    </source>
</reference>
<keyword evidence="4" id="KW-0288">FMN</keyword>
<dbReference type="EMBL" id="CP003944">
    <property type="protein sequence ID" value="AFZ51352.1"/>
    <property type="molecule type" value="Genomic_DNA"/>
</dbReference>
<name>K9YXX3_DACS8</name>
<organism evidence="10 11">
    <name type="scientific">Dactylococcopsis salina (strain PCC 8305)</name>
    <name type="common">Myxobactron salinum</name>
    <dbReference type="NCBI Taxonomy" id="13035"/>
    <lineage>
        <taxon>Bacteria</taxon>
        <taxon>Bacillati</taxon>
        <taxon>Cyanobacteriota</taxon>
        <taxon>Cyanophyceae</taxon>
        <taxon>Nodosilineales</taxon>
        <taxon>Cymatolegaceae</taxon>
        <taxon>Dactylococcopsis</taxon>
    </lineage>
</organism>
<evidence type="ECO:0000256" key="7">
    <source>
        <dbReference type="ARBA" id="ARBA00022989"/>
    </source>
</evidence>
<dbReference type="GO" id="GO:0055085">
    <property type="term" value="P:transmembrane transport"/>
    <property type="evidence" value="ECO:0007669"/>
    <property type="project" value="InterPro"/>
</dbReference>
<dbReference type="PANTHER" id="PTHR30578">
    <property type="entry name" value="ELECTRON TRANSPORT COMPLEX PROTEIN RNFD"/>
    <property type="match status" value="1"/>
</dbReference>
<accession>K9YXX3</accession>
<keyword evidence="1" id="KW-0813">Transport</keyword>
<keyword evidence="8 9" id="KW-0472">Membrane</keyword>
<dbReference type="KEGG" id="dsl:Dacsa_2782"/>
<dbReference type="AlphaFoldDB" id="K9YXX3"/>
<evidence type="ECO:0000256" key="5">
    <source>
        <dbReference type="ARBA" id="ARBA00022692"/>
    </source>
</evidence>
<keyword evidence="5 9" id="KW-0812">Transmembrane</keyword>
<keyword evidence="7 9" id="KW-1133">Transmembrane helix</keyword>
<dbReference type="eggNOG" id="COG1805">
    <property type="taxonomic scope" value="Bacteria"/>
</dbReference>
<evidence type="ECO:0000256" key="2">
    <source>
        <dbReference type="ARBA" id="ARBA00022553"/>
    </source>
</evidence>
<feature type="transmembrane region" description="Helical" evidence="9">
    <location>
        <begin position="165"/>
        <end position="182"/>
    </location>
</feature>
<dbReference type="PANTHER" id="PTHR30578:SF0">
    <property type="entry name" value="ION-TRANSLOCATING OXIDOREDUCTASE COMPLEX SUBUNIT D"/>
    <property type="match status" value="1"/>
</dbReference>
<keyword evidence="3" id="KW-0285">Flavoprotein</keyword>
<evidence type="ECO:0000256" key="1">
    <source>
        <dbReference type="ARBA" id="ARBA00022448"/>
    </source>
</evidence>
<dbReference type="RefSeq" id="WP_015230341.1">
    <property type="nucleotide sequence ID" value="NC_019780.1"/>
</dbReference>
<dbReference type="GO" id="GO:0005886">
    <property type="term" value="C:plasma membrane"/>
    <property type="evidence" value="ECO:0007669"/>
    <property type="project" value="TreeGrafter"/>
</dbReference>
<evidence type="ECO:0000256" key="8">
    <source>
        <dbReference type="ARBA" id="ARBA00023136"/>
    </source>
</evidence>
<keyword evidence="2" id="KW-0597">Phosphoprotein</keyword>
<evidence type="ECO:0000313" key="11">
    <source>
        <dbReference type="Proteomes" id="UP000010482"/>
    </source>
</evidence>
<evidence type="ECO:0000256" key="9">
    <source>
        <dbReference type="SAM" id="Phobius"/>
    </source>
</evidence>
<evidence type="ECO:0000313" key="10">
    <source>
        <dbReference type="EMBL" id="AFZ51352.1"/>
    </source>
</evidence>
<feature type="transmembrane region" description="Helical" evidence="9">
    <location>
        <begin position="244"/>
        <end position="261"/>
    </location>
</feature>